<dbReference type="Proteomes" id="UP000323142">
    <property type="component" value="Unassembled WGS sequence"/>
</dbReference>
<protein>
    <submittedName>
        <fullName evidence="3">Uncharacterized protein</fullName>
    </submittedName>
</protein>
<dbReference type="RefSeq" id="WP_149822200.1">
    <property type="nucleotide sequence ID" value="NZ_VUOA01000050.1"/>
</dbReference>
<feature type="region of interest" description="Disordered" evidence="1">
    <location>
        <begin position="1"/>
        <end position="28"/>
    </location>
</feature>
<dbReference type="EMBL" id="VUOA01000050">
    <property type="protein sequence ID" value="KAA2234171.1"/>
    <property type="molecule type" value="Genomic_DNA"/>
</dbReference>
<keyword evidence="2" id="KW-1133">Transmembrane helix</keyword>
<keyword evidence="2" id="KW-0472">Membrane</keyword>
<organism evidence="3 4">
    <name type="scientific">Salinarimonas soli</name>
    <dbReference type="NCBI Taxonomy" id="1638099"/>
    <lineage>
        <taxon>Bacteria</taxon>
        <taxon>Pseudomonadati</taxon>
        <taxon>Pseudomonadota</taxon>
        <taxon>Alphaproteobacteria</taxon>
        <taxon>Hyphomicrobiales</taxon>
        <taxon>Salinarimonadaceae</taxon>
        <taxon>Salinarimonas</taxon>
    </lineage>
</organism>
<evidence type="ECO:0000313" key="4">
    <source>
        <dbReference type="Proteomes" id="UP000323142"/>
    </source>
</evidence>
<feature type="transmembrane region" description="Helical" evidence="2">
    <location>
        <begin position="40"/>
        <end position="59"/>
    </location>
</feature>
<evidence type="ECO:0000313" key="3">
    <source>
        <dbReference type="EMBL" id="KAA2234171.1"/>
    </source>
</evidence>
<keyword evidence="4" id="KW-1185">Reference proteome</keyword>
<feature type="compositionally biased region" description="Basic and acidic residues" evidence="1">
    <location>
        <begin position="1"/>
        <end position="19"/>
    </location>
</feature>
<reference evidence="3 4" key="1">
    <citation type="submission" date="2019-09" db="EMBL/GenBank/DDBJ databases">
        <title>Salinarimonas rosea gen. nov., sp. nov., a new member of the a-2 subgroup of the Proteobacteria.</title>
        <authorList>
            <person name="Liu J."/>
        </authorList>
    </citation>
    <scope>NUCLEOTIDE SEQUENCE [LARGE SCALE GENOMIC DNA]</scope>
    <source>
        <strain evidence="3 4">BN140002</strain>
    </source>
</reference>
<evidence type="ECO:0000256" key="2">
    <source>
        <dbReference type="SAM" id="Phobius"/>
    </source>
</evidence>
<sequence>MAQIDHTPEPPHRRTEEPRTGASTGTSFVGSALGTNTLDLIGAAVGAGLILIPLLVGAVSH</sequence>
<dbReference type="AlphaFoldDB" id="A0A5B2V5G1"/>
<proteinExistence type="predicted"/>
<name>A0A5B2V5G1_9HYPH</name>
<keyword evidence="2" id="KW-0812">Transmembrane</keyword>
<gene>
    <name evidence="3" type="ORF">F0L46_24270</name>
</gene>
<reference evidence="3 4" key="2">
    <citation type="submission" date="2019-09" db="EMBL/GenBank/DDBJ databases">
        <authorList>
            <person name="Jin C."/>
        </authorList>
    </citation>
    <scope>NUCLEOTIDE SEQUENCE [LARGE SCALE GENOMIC DNA]</scope>
    <source>
        <strain evidence="3 4">BN140002</strain>
    </source>
</reference>
<accession>A0A5B2V5G1</accession>
<evidence type="ECO:0000256" key="1">
    <source>
        <dbReference type="SAM" id="MobiDB-lite"/>
    </source>
</evidence>
<comment type="caution">
    <text evidence="3">The sequence shown here is derived from an EMBL/GenBank/DDBJ whole genome shotgun (WGS) entry which is preliminary data.</text>
</comment>